<dbReference type="GO" id="GO:0016020">
    <property type="term" value="C:membrane"/>
    <property type="evidence" value="ECO:0007669"/>
    <property type="project" value="UniProtKB-SubCell"/>
</dbReference>
<evidence type="ECO:0000313" key="6">
    <source>
        <dbReference type="EMBL" id="VDK63410.1"/>
    </source>
</evidence>
<dbReference type="Proteomes" id="UP000271098">
    <property type="component" value="Unassembled WGS sequence"/>
</dbReference>
<sequence>MFDVLFGFLLVCTLTTVGSTLCYLLSEFFAREYVFYYVGQRITYLQRKLQLDSGILVHTCPLSSENSHNSLIFYMLKMRKLLNTMTLLRGNKINAGNCGLVDDNSHRLLAYLLFIRLFPILPSWLLNIVAPFLNIPLFIFALSAFIG</sequence>
<dbReference type="PANTHER" id="PTHR43220">
    <property type="match status" value="1"/>
</dbReference>
<keyword evidence="3 5" id="KW-1133">Transmembrane helix</keyword>
<dbReference type="OrthoDB" id="3364966at2759"/>
<proteinExistence type="predicted"/>
<feature type="transmembrane region" description="Helical" evidence="5">
    <location>
        <begin position="124"/>
        <end position="146"/>
    </location>
</feature>
<dbReference type="EMBL" id="UYRT01025249">
    <property type="protein sequence ID" value="VDK63410.1"/>
    <property type="molecule type" value="Genomic_DNA"/>
</dbReference>
<reference evidence="6 7" key="1">
    <citation type="submission" date="2018-11" db="EMBL/GenBank/DDBJ databases">
        <authorList>
            <consortium name="Pathogen Informatics"/>
        </authorList>
    </citation>
    <scope>NUCLEOTIDE SEQUENCE [LARGE SCALE GENOMIC DNA]</scope>
</reference>
<evidence type="ECO:0000256" key="5">
    <source>
        <dbReference type="SAM" id="Phobius"/>
    </source>
</evidence>
<evidence type="ECO:0000256" key="3">
    <source>
        <dbReference type="ARBA" id="ARBA00022989"/>
    </source>
</evidence>
<comment type="subcellular location">
    <subcellularLocation>
        <location evidence="1">Membrane</location>
        <topology evidence="1">Multi-pass membrane protein</topology>
    </subcellularLocation>
</comment>
<name>A0A3P6S736_9BILA</name>
<dbReference type="PANTHER" id="PTHR43220:SF20">
    <property type="entry name" value="TRANSMEMBRANE PROTEIN 41A"/>
    <property type="match status" value="1"/>
</dbReference>
<keyword evidence="2 5" id="KW-0812">Transmembrane</keyword>
<accession>A0A3P6S736</accession>
<evidence type="ECO:0000256" key="2">
    <source>
        <dbReference type="ARBA" id="ARBA00022692"/>
    </source>
</evidence>
<dbReference type="AlphaFoldDB" id="A0A3P6S736"/>
<protein>
    <submittedName>
        <fullName evidence="6">Uncharacterized protein</fullName>
    </submittedName>
</protein>
<evidence type="ECO:0000256" key="4">
    <source>
        <dbReference type="ARBA" id="ARBA00023136"/>
    </source>
</evidence>
<gene>
    <name evidence="6" type="ORF">GPUH_LOCUS8546</name>
</gene>
<keyword evidence="7" id="KW-1185">Reference proteome</keyword>
<dbReference type="InterPro" id="IPR045014">
    <property type="entry name" value="TM41A/B"/>
</dbReference>
<evidence type="ECO:0000256" key="1">
    <source>
        <dbReference type="ARBA" id="ARBA00004141"/>
    </source>
</evidence>
<organism evidence="6 7">
    <name type="scientific">Gongylonema pulchrum</name>
    <dbReference type="NCBI Taxonomy" id="637853"/>
    <lineage>
        <taxon>Eukaryota</taxon>
        <taxon>Metazoa</taxon>
        <taxon>Ecdysozoa</taxon>
        <taxon>Nematoda</taxon>
        <taxon>Chromadorea</taxon>
        <taxon>Rhabditida</taxon>
        <taxon>Spirurina</taxon>
        <taxon>Spiruromorpha</taxon>
        <taxon>Spiruroidea</taxon>
        <taxon>Gongylonematidae</taxon>
        <taxon>Gongylonema</taxon>
    </lineage>
</organism>
<keyword evidence="4 5" id="KW-0472">Membrane</keyword>
<evidence type="ECO:0000313" key="7">
    <source>
        <dbReference type="Proteomes" id="UP000271098"/>
    </source>
</evidence>